<dbReference type="AlphaFoldDB" id="A0A1H1Q6H2"/>
<dbReference type="RefSeq" id="WP_093392176.1">
    <property type="nucleotide sequence ID" value="NZ_LT629736.1"/>
</dbReference>
<reference evidence="2" key="1">
    <citation type="submission" date="2016-10" db="EMBL/GenBank/DDBJ databases">
        <authorList>
            <person name="Varghese N."/>
            <person name="Submissions S."/>
        </authorList>
    </citation>
    <scope>NUCLEOTIDE SEQUENCE [LARGE SCALE GENOMIC DNA]</scope>
    <source>
        <strain evidence="2">NRRL B-51270</strain>
    </source>
</reference>
<name>A0A1H1Q6H2_9GAMM</name>
<dbReference type="EMBL" id="LT629736">
    <property type="protein sequence ID" value="SDS18903.1"/>
    <property type="molecule type" value="Genomic_DNA"/>
</dbReference>
<gene>
    <name evidence="1" type="ORF">SAMN05216421_1067</name>
</gene>
<dbReference type="STRING" id="487184.SAMN05216421_1067"/>
<sequence>MSELIKISVYQRRVWGENGTPQCANAIREQIKRGDLPGKQIGKLFYIDWTRYQQQTGNSLVDRVLNKRRA</sequence>
<proteinExistence type="predicted"/>
<evidence type="ECO:0000313" key="2">
    <source>
        <dbReference type="Proteomes" id="UP000243207"/>
    </source>
</evidence>
<protein>
    <submittedName>
        <fullName evidence="1">Uncharacterized protein</fullName>
    </submittedName>
</protein>
<organism evidence="1 2">
    <name type="scientific">Halopseudomonas xinjiangensis</name>
    <dbReference type="NCBI Taxonomy" id="487184"/>
    <lineage>
        <taxon>Bacteria</taxon>
        <taxon>Pseudomonadati</taxon>
        <taxon>Pseudomonadota</taxon>
        <taxon>Gammaproteobacteria</taxon>
        <taxon>Pseudomonadales</taxon>
        <taxon>Pseudomonadaceae</taxon>
        <taxon>Halopseudomonas</taxon>
    </lineage>
</organism>
<dbReference type="OrthoDB" id="6695682at2"/>
<accession>A0A1H1Q6H2</accession>
<evidence type="ECO:0000313" key="1">
    <source>
        <dbReference type="EMBL" id="SDS18903.1"/>
    </source>
</evidence>
<keyword evidence="2" id="KW-1185">Reference proteome</keyword>
<dbReference type="Proteomes" id="UP000243207">
    <property type="component" value="Chromosome I"/>
</dbReference>